<protein>
    <recommendedName>
        <fullName evidence="3">Response regulatory domain-containing protein</fullName>
    </recommendedName>
</protein>
<dbReference type="Gene3D" id="3.40.50.2300">
    <property type="match status" value="1"/>
</dbReference>
<gene>
    <name evidence="4" type="ORF">A7J57_22710</name>
</gene>
<accession>A0A176XFL1</accession>
<reference evidence="4 5" key="1">
    <citation type="submission" date="2016-05" db="EMBL/GenBank/DDBJ databases">
        <authorList>
            <person name="Lavstsen T."/>
            <person name="Jespersen J.S."/>
        </authorList>
    </citation>
    <scope>NUCLEOTIDE SEQUENCE [LARGE SCALE GENOMIC DNA]</scope>
    <source>
        <strain evidence="4 5">KCJ1736</strain>
    </source>
</reference>
<evidence type="ECO:0000256" key="2">
    <source>
        <dbReference type="PROSITE-ProRule" id="PRU00169"/>
    </source>
</evidence>
<keyword evidence="1 2" id="KW-0597">Phosphoprotein</keyword>
<organism evidence="4 5">
    <name type="scientific">Agrobacterium tumefaciens</name>
    <dbReference type="NCBI Taxonomy" id="358"/>
    <lineage>
        <taxon>Bacteria</taxon>
        <taxon>Pseudomonadati</taxon>
        <taxon>Pseudomonadota</taxon>
        <taxon>Alphaproteobacteria</taxon>
        <taxon>Hyphomicrobiales</taxon>
        <taxon>Rhizobiaceae</taxon>
        <taxon>Rhizobium/Agrobacterium group</taxon>
        <taxon>Agrobacterium</taxon>
        <taxon>Agrobacterium tumefaciens complex</taxon>
    </lineage>
</organism>
<comment type="caution">
    <text evidence="4">The sequence shown here is derived from an EMBL/GenBank/DDBJ whole genome shotgun (WGS) entry which is preliminary data.</text>
</comment>
<evidence type="ECO:0000313" key="5">
    <source>
        <dbReference type="Proteomes" id="UP000077098"/>
    </source>
</evidence>
<dbReference type="PROSITE" id="PS50110">
    <property type="entry name" value="RESPONSE_REGULATORY"/>
    <property type="match status" value="1"/>
</dbReference>
<name>A0A176XFL1_AGRTU</name>
<dbReference type="InterPro" id="IPR001789">
    <property type="entry name" value="Sig_transdc_resp-reg_receiver"/>
</dbReference>
<feature type="modified residue" description="4-aspartylphosphate" evidence="2">
    <location>
        <position position="69"/>
    </location>
</feature>
<dbReference type="GO" id="GO:0000160">
    <property type="term" value="P:phosphorelay signal transduction system"/>
    <property type="evidence" value="ECO:0007669"/>
    <property type="project" value="InterPro"/>
</dbReference>
<dbReference type="PANTHER" id="PTHR44591">
    <property type="entry name" value="STRESS RESPONSE REGULATOR PROTEIN 1"/>
    <property type="match status" value="1"/>
</dbReference>
<dbReference type="AlphaFoldDB" id="A0A176XFL1"/>
<feature type="domain" description="Response regulatory" evidence="3">
    <location>
        <begin position="20"/>
        <end position="134"/>
    </location>
</feature>
<proteinExistence type="predicted"/>
<dbReference type="Pfam" id="PF00072">
    <property type="entry name" value="Response_reg"/>
    <property type="match status" value="1"/>
</dbReference>
<evidence type="ECO:0000313" key="4">
    <source>
        <dbReference type="EMBL" id="OAE48216.1"/>
    </source>
</evidence>
<dbReference type="SUPFAM" id="SSF52172">
    <property type="entry name" value="CheY-like"/>
    <property type="match status" value="1"/>
</dbReference>
<dbReference type="PANTHER" id="PTHR44591:SF25">
    <property type="entry name" value="CHEMOTAXIS TWO-COMPONENT RESPONSE REGULATOR"/>
    <property type="match status" value="1"/>
</dbReference>
<evidence type="ECO:0000256" key="1">
    <source>
        <dbReference type="ARBA" id="ARBA00022553"/>
    </source>
</evidence>
<dbReference type="InterPro" id="IPR011006">
    <property type="entry name" value="CheY-like_superfamily"/>
</dbReference>
<evidence type="ECO:0000259" key="3">
    <source>
        <dbReference type="PROSITE" id="PS50110"/>
    </source>
</evidence>
<dbReference type="Proteomes" id="UP000077098">
    <property type="component" value="Unassembled WGS sequence"/>
</dbReference>
<dbReference type="EMBL" id="LXPS01000007">
    <property type="protein sequence ID" value="OAE48216.1"/>
    <property type="molecule type" value="Genomic_DNA"/>
</dbReference>
<dbReference type="InterPro" id="IPR050595">
    <property type="entry name" value="Bact_response_regulator"/>
</dbReference>
<dbReference type="SMART" id="SM00448">
    <property type="entry name" value="REC"/>
    <property type="match status" value="1"/>
</dbReference>
<sequence length="150" mass="17049">MVRRHGSKPQQELDVADKFVICVVDDDAEVRESITTFFRSAGIFVEQFDAAEALLRWPGLDQMGCLITDVHMPGVNGLDLQRKLTDQRRRVPVIMMTAYPSLRVLEEGRLLGVRTFLVKPIDPEQLLDEVKALLQAGSNRDIMSRQNDIR</sequence>